<dbReference type="InterPro" id="IPR026044">
    <property type="entry name" value="MltA"/>
</dbReference>
<dbReference type="GO" id="GO:0019867">
    <property type="term" value="C:outer membrane"/>
    <property type="evidence" value="ECO:0007669"/>
    <property type="project" value="InterPro"/>
</dbReference>
<dbReference type="PIRSF" id="PIRSF019422">
    <property type="entry name" value="MltA"/>
    <property type="match status" value="1"/>
</dbReference>
<evidence type="ECO:0000256" key="4">
    <source>
        <dbReference type="ARBA" id="ARBA00023316"/>
    </source>
</evidence>
<evidence type="ECO:0000256" key="1">
    <source>
        <dbReference type="ARBA" id="ARBA00001420"/>
    </source>
</evidence>
<dbReference type="SMART" id="SM00925">
    <property type="entry name" value="MltA"/>
    <property type="match status" value="1"/>
</dbReference>
<accession>A0A0C1QZR9</accession>
<dbReference type="STRING" id="86105.NF27_DP00540"/>
<gene>
    <name evidence="7" type="ORF">NF27_DP00540</name>
</gene>
<proteinExistence type="predicted"/>
<keyword evidence="3" id="KW-0456">Lyase</keyword>
<dbReference type="PATRIC" id="fig|86105.3.peg.600"/>
<dbReference type="PANTHER" id="PTHR30124:SF0">
    <property type="entry name" value="MEMBRANE-BOUND LYTIC MUREIN TRANSGLYCOSYLASE A"/>
    <property type="match status" value="1"/>
</dbReference>
<name>A0A0C1QZR9_9RICK</name>
<dbReference type="Pfam" id="PF06725">
    <property type="entry name" value="3D"/>
    <property type="match status" value="1"/>
</dbReference>
<dbReference type="PROSITE" id="PS51257">
    <property type="entry name" value="PROKAR_LIPOPROTEIN"/>
    <property type="match status" value="1"/>
</dbReference>
<dbReference type="Pfam" id="PF03562">
    <property type="entry name" value="MltA"/>
    <property type="match status" value="1"/>
</dbReference>
<dbReference type="InterPro" id="IPR010611">
    <property type="entry name" value="3D_dom"/>
</dbReference>
<evidence type="ECO:0000313" key="8">
    <source>
        <dbReference type="Proteomes" id="UP000031258"/>
    </source>
</evidence>
<reference evidence="7 8" key="1">
    <citation type="submission" date="2014-11" db="EMBL/GenBank/DDBJ databases">
        <title>A Rickettsiales Symbiont of Amoebae With Ancient Features.</title>
        <authorList>
            <person name="Schulz F."/>
            <person name="Martijn J."/>
            <person name="Wascher F."/>
            <person name="Kostanjsek R."/>
            <person name="Ettema T.J."/>
            <person name="Horn M."/>
        </authorList>
    </citation>
    <scope>NUCLEOTIDE SEQUENCE [LARGE SCALE GENOMIC DNA]</scope>
    <source>
        <strain evidence="7 8">UWC36</strain>
    </source>
</reference>
<dbReference type="PANTHER" id="PTHR30124">
    <property type="entry name" value="MEMBRANE-BOUND LYTIC MUREIN TRANSGLYCOSYLASE A"/>
    <property type="match status" value="1"/>
</dbReference>
<dbReference type="AlphaFoldDB" id="A0A0C1QZR9"/>
<dbReference type="Gene3D" id="2.40.40.10">
    <property type="entry name" value="RlpA-like domain"/>
    <property type="match status" value="1"/>
</dbReference>
<protein>
    <recommendedName>
        <fullName evidence="2">peptidoglycan lytic exotransglycosylase</fullName>
        <ecNumber evidence="2">4.2.2.n1</ecNumber>
    </recommendedName>
    <alternativeName>
        <fullName evidence="5">Murein hydrolase A</fullName>
    </alternativeName>
</protein>
<dbReference type="GO" id="GO:0009254">
    <property type="term" value="P:peptidoglycan turnover"/>
    <property type="evidence" value="ECO:0007669"/>
    <property type="project" value="InterPro"/>
</dbReference>
<dbReference type="InterPro" id="IPR036908">
    <property type="entry name" value="RlpA-like_sf"/>
</dbReference>
<dbReference type="RefSeq" id="WP_084212772.1">
    <property type="nucleotide sequence ID" value="NZ_JSWE01000092.1"/>
</dbReference>
<dbReference type="Proteomes" id="UP000031258">
    <property type="component" value="Unassembled WGS sequence"/>
</dbReference>
<evidence type="ECO:0000256" key="3">
    <source>
        <dbReference type="ARBA" id="ARBA00023239"/>
    </source>
</evidence>
<dbReference type="CDD" id="cd14485">
    <property type="entry name" value="mltA_like_LT_A"/>
    <property type="match status" value="1"/>
</dbReference>
<sequence>MGTGRNKNYMSLNKIKTPWIMFLLVMLGLSSCAPTKTKKQLKEVHFQQAAFSDLKHWEYDCQLDAFQAFQKSCQAIIKRKPNKHISKLTEIGGTVSDWMSVCNEALNSNLKNNLEARLFFEKWFIPYKVFDAKMSNVGKFTGYYEIELNGSRKKTKKFKYPIYATPKDILKLKGKAHFSHSAINKGLLNGKKLEIAYTDNKARLFFMHIQGSGVIKLQEGGELKVGYHNENGHSYKSIGPLFKKHCKDKISSAVDMMVWLHKNPSAGKKIMEENPSYVFFRSVKGDSPIGGQGVPLTSERSIAIDARLYPYGAPIWVETTTPKTTNFPSFDYNRLFIAQDTGGAIKGAIRADIFYGRGKVAEELAGYMNNKGAYYIMFPKNIKIPCVYHAH</sequence>
<evidence type="ECO:0000313" key="7">
    <source>
        <dbReference type="EMBL" id="KIE05510.1"/>
    </source>
</evidence>
<comment type="catalytic activity">
    <reaction evidence="1">
        <text>Exolytic cleavage of the (1-&gt;4)-beta-glycosidic linkage between N-acetylmuramic acid (MurNAc) and N-acetylglucosamine (GlcNAc) residues in peptidoglycan, from either the reducing or the non-reducing ends of the peptidoglycan chains, with concomitant formation of a 1,6-anhydrobond in the MurNAc residue.</text>
        <dbReference type="EC" id="4.2.2.n1"/>
    </reaction>
</comment>
<dbReference type="GO" id="GO:0008933">
    <property type="term" value="F:peptidoglycan lytic transglycosylase activity"/>
    <property type="evidence" value="ECO:0007669"/>
    <property type="project" value="TreeGrafter"/>
</dbReference>
<dbReference type="Gene3D" id="2.40.240.50">
    <property type="entry name" value="Barwin-like endoglucanases"/>
    <property type="match status" value="1"/>
</dbReference>
<comment type="caution">
    <text evidence="7">The sequence shown here is derived from an EMBL/GenBank/DDBJ whole genome shotgun (WGS) entry which is preliminary data.</text>
</comment>
<evidence type="ECO:0000256" key="2">
    <source>
        <dbReference type="ARBA" id="ARBA00012587"/>
    </source>
</evidence>
<dbReference type="SUPFAM" id="SSF50685">
    <property type="entry name" value="Barwin-like endoglucanases"/>
    <property type="match status" value="1"/>
</dbReference>
<keyword evidence="4" id="KW-0961">Cell wall biogenesis/degradation</keyword>
<organism evidence="7 8">
    <name type="scientific">Candidatus Jidaibacter acanthamoebae</name>
    <dbReference type="NCBI Taxonomy" id="86105"/>
    <lineage>
        <taxon>Bacteria</taxon>
        <taxon>Pseudomonadati</taxon>
        <taxon>Pseudomonadota</taxon>
        <taxon>Alphaproteobacteria</taxon>
        <taxon>Rickettsiales</taxon>
        <taxon>Candidatus Midichloriaceae</taxon>
        <taxon>Candidatus Jidaibacter</taxon>
    </lineage>
</organism>
<dbReference type="GO" id="GO:0009253">
    <property type="term" value="P:peptidoglycan catabolic process"/>
    <property type="evidence" value="ECO:0007669"/>
    <property type="project" value="TreeGrafter"/>
</dbReference>
<dbReference type="InterPro" id="IPR005300">
    <property type="entry name" value="MltA_B"/>
</dbReference>
<feature type="domain" description="Lytic transglycosylase MltA" evidence="6">
    <location>
        <begin position="147"/>
        <end position="281"/>
    </location>
</feature>
<dbReference type="GO" id="GO:0004553">
    <property type="term" value="F:hydrolase activity, hydrolyzing O-glycosyl compounds"/>
    <property type="evidence" value="ECO:0007669"/>
    <property type="project" value="InterPro"/>
</dbReference>
<keyword evidence="8" id="KW-1185">Reference proteome</keyword>
<dbReference type="OrthoDB" id="9783686at2"/>
<evidence type="ECO:0000256" key="5">
    <source>
        <dbReference type="ARBA" id="ARBA00030918"/>
    </source>
</evidence>
<dbReference type="EMBL" id="JSWE01000092">
    <property type="protein sequence ID" value="KIE05510.1"/>
    <property type="molecule type" value="Genomic_DNA"/>
</dbReference>
<dbReference type="EC" id="4.2.2.n1" evidence="2"/>
<evidence type="ECO:0000259" key="6">
    <source>
        <dbReference type="SMART" id="SM00925"/>
    </source>
</evidence>
<dbReference type="CDD" id="cd14668">
    <property type="entry name" value="mlta_B"/>
    <property type="match status" value="1"/>
</dbReference>
<dbReference type="GO" id="GO:0071555">
    <property type="term" value="P:cell wall organization"/>
    <property type="evidence" value="ECO:0007669"/>
    <property type="project" value="UniProtKB-KW"/>
</dbReference>